<dbReference type="AlphaFoldDB" id="A0LKU2"/>
<proteinExistence type="predicted"/>
<keyword evidence="2" id="KW-1185">Reference proteome</keyword>
<dbReference type="Proteomes" id="UP000001784">
    <property type="component" value="Chromosome"/>
</dbReference>
<dbReference type="InParanoid" id="A0LKU2"/>
<reference evidence="1 2" key="1">
    <citation type="submission" date="2006-10" db="EMBL/GenBank/DDBJ databases">
        <title>Complete sequence of Syntrophobacter fumaroxidans MPOB.</title>
        <authorList>
            <consortium name="US DOE Joint Genome Institute"/>
            <person name="Copeland A."/>
            <person name="Lucas S."/>
            <person name="Lapidus A."/>
            <person name="Barry K."/>
            <person name="Detter J.C."/>
            <person name="Glavina del Rio T."/>
            <person name="Hammon N."/>
            <person name="Israni S."/>
            <person name="Pitluck S."/>
            <person name="Goltsman E.G."/>
            <person name="Martinez M."/>
            <person name="Schmutz J."/>
            <person name="Larimer F."/>
            <person name="Land M."/>
            <person name="Hauser L."/>
            <person name="Kyrpides N."/>
            <person name="Kim E."/>
            <person name="Boone D.R."/>
            <person name="Brockman F."/>
            <person name="Culley D."/>
            <person name="Ferry J."/>
            <person name="Gunsalus R."/>
            <person name="McInerney M.J."/>
            <person name="Morrison M."/>
            <person name="Plugge C."/>
            <person name="Rohlin L."/>
            <person name="Scholten J."/>
            <person name="Sieber J."/>
            <person name="Stams A.J.M."/>
            <person name="Worm P."/>
            <person name="Henstra A.M."/>
            <person name="Richardson P."/>
        </authorList>
    </citation>
    <scope>NUCLEOTIDE SEQUENCE [LARGE SCALE GENOMIC DNA]</scope>
    <source>
        <strain evidence="2">DSM 10017 / MPOB</strain>
    </source>
</reference>
<sequence length="115" mass="12581">MAVLAGGGKPSPETCFQAWWVKEAQWAIAFQAIISRAGIKPPLDSTGASLPSDRRIPAIRPAHPHIRPAHPNSRRAHSLADEHRLVVIGWAPGEGVLHSAKIGQNRFRAMRTPFQ</sequence>
<protein>
    <submittedName>
        <fullName evidence="1">Uncharacterized protein</fullName>
    </submittedName>
</protein>
<name>A0LKU2_SYNFM</name>
<gene>
    <name evidence="1" type="ordered locus">Sfum_2363</name>
</gene>
<organism evidence="1 2">
    <name type="scientific">Syntrophobacter fumaroxidans (strain DSM 10017 / MPOB)</name>
    <dbReference type="NCBI Taxonomy" id="335543"/>
    <lineage>
        <taxon>Bacteria</taxon>
        <taxon>Pseudomonadati</taxon>
        <taxon>Thermodesulfobacteriota</taxon>
        <taxon>Syntrophobacteria</taxon>
        <taxon>Syntrophobacterales</taxon>
        <taxon>Syntrophobacteraceae</taxon>
        <taxon>Syntrophobacter</taxon>
    </lineage>
</organism>
<evidence type="ECO:0000313" key="1">
    <source>
        <dbReference type="EMBL" id="ABK18044.1"/>
    </source>
</evidence>
<dbReference type="EMBL" id="CP000478">
    <property type="protein sequence ID" value="ABK18044.1"/>
    <property type="molecule type" value="Genomic_DNA"/>
</dbReference>
<dbReference type="HOGENOM" id="CLU_2107789_0_0_7"/>
<dbReference type="KEGG" id="sfu:Sfum_2363"/>
<evidence type="ECO:0000313" key="2">
    <source>
        <dbReference type="Proteomes" id="UP000001784"/>
    </source>
</evidence>
<accession>A0LKU2</accession>